<dbReference type="InterPro" id="IPR016032">
    <property type="entry name" value="Sig_transdc_resp-reg_C-effctor"/>
</dbReference>
<dbReference type="SMART" id="SM00421">
    <property type="entry name" value="HTH_LUXR"/>
    <property type="match status" value="1"/>
</dbReference>
<dbReference type="PANTHER" id="PTHR44688:SF16">
    <property type="entry name" value="DNA-BINDING TRANSCRIPTIONAL ACTIVATOR DEVR_DOSR"/>
    <property type="match status" value="1"/>
</dbReference>
<dbReference type="EMBL" id="BAAAZN010000034">
    <property type="protein sequence ID" value="GAA3586801.1"/>
    <property type="molecule type" value="Genomic_DNA"/>
</dbReference>
<evidence type="ECO:0000259" key="5">
    <source>
        <dbReference type="PROSITE" id="PS50043"/>
    </source>
</evidence>
<comment type="caution">
    <text evidence="6">The sequence shown here is derived from an EMBL/GenBank/DDBJ whole genome shotgun (WGS) entry which is preliminary data.</text>
</comment>
<evidence type="ECO:0000313" key="6">
    <source>
        <dbReference type="EMBL" id="GAA3586801.1"/>
    </source>
</evidence>
<dbReference type="CDD" id="cd06170">
    <property type="entry name" value="LuxR_C_like"/>
    <property type="match status" value="1"/>
</dbReference>
<gene>
    <name evidence="6" type="ORF">GCM10022222_84400</name>
</gene>
<keyword evidence="2" id="KW-0238">DNA-binding</keyword>
<dbReference type="Proteomes" id="UP001500689">
    <property type="component" value="Unassembled WGS sequence"/>
</dbReference>
<dbReference type="InterPro" id="IPR000792">
    <property type="entry name" value="Tscrpt_reg_LuxR_C"/>
</dbReference>
<dbReference type="Pfam" id="PF00196">
    <property type="entry name" value="GerE"/>
    <property type="match status" value="1"/>
</dbReference>
<evidence type="ECO:0000256" key="2">
    <source>
        <dbReference type="ARBA" id="ARBA00023125"/>
    </source>
</evidence>
<dbReference type="InterPro" id="IPR036388">
    <property type="entry name" value="WH-like_DNA-bd_sf"/>
</dbReference>
<evidence type="ECO:0000256" key="4">
    <source>
        <dbReference type="SAM" id="MobiDB-lite"/>
    </source>
</evidence>
<feature type="compositionally biased region" description="Polar residues" evidence="4">
    <location>
        <begin position="92"/>
        <end position="101"/>
    </location>
</feature>
<evidence type="ECO:0000256" key="3">
    <source>
        <dbReference type="ARBA" id="ARBA00023163"/>
    </source>
</evidence>
<name>A0ABP6YP89_9PSEU</name>
<dbReference type="PANTHER" id="PTHR44688">
    <property type="entry name" value="DNA-BINDING TRANSCRIPTIONAL ACTIVATOR DEVR_DOSR"/>
    <property type="match status" value="1"/>
</dbReference>
<organism evidence="6 7">
    <name type="scientific">Amycolatopsis ultiminotia</name>
    <dbReference type="NCBI Taxonomy" id="543629"/>
    <lineage>
        <taxon>Bacteria</taxon>
        <taxon>Bacillati</taxon>
        <taxon>Actinomycetota</taxon>
        <taxon>Actinomycetes</taxon>
        <taxon>Pseudonocardiales</taxon>
        <taxon>Pseudonocardiaceae</taxon>
        <taxon>Amycolatopsis</taxon>
    </lineage>
</organism>
<dbReference type="Gene3D" id="1.10.10.10">
    <property type="entry name" value="Winged helix-like DNA-binding domain superfamily/Winged helix DNA-binding domain"/>
    <property type="match status" value="1"/>
</dbReference>
<evidence type="ECO:0000256" key="1">
    <source>
        <dbReference type="ARBA" id="ARBA00023015"/>
    </source>
</evidence>
<accession>A0ABP6YP89</accession>
<feature type="region of interest" description="Disordered" evidence="4">
    <location>
        <begin position="78"/>
        <end position="107"/>
    </location>
</feature>
<proteinExistence type="predicted"/>
<evidence type="ECO:0000313" key="7">
    <source>
        <dbReference type="Proteomes" id="UP001500689"/>
    </source>
</evidence>
<sequence length="107" mass="11782">MSKRPLLTDVELHVLADVARGLSNAQIAAKHWRSPETIRSHLKNILRKLKAANRTHAVAIAYHIGIFCGRSPSIVEHDAAPPARPAVFSPLTRPSDTATRPSPQPRR</sequence>
<reference evidence="7" key="1">
    <citation type="journal article" date="2019" name="Int. J. Syst. Evol. Microbiol.">
        <title>The Global Catalogue of Microorganisms (GCM) 10K type strain sequencing project: providing services to taxonomists for standard genome sequencing and annotation.</title>
        <authorList>
            <consortium name="The Broad Institute Genomics Platform"/>
            <consortium name="The Broad Institute Genome Sequencing Center for Infectious Disease"/>
            <person name="Wu L."/>
            <person name="Ma J."/>
        </authorList>
    </citation>
    <scope>NUCLEOTIDE SEQUENCE [LARGE SCALE GENOMIC DNA]</scope>
    <source>
        <strain evidence="7">JCM 16898</strain>
    </source>
</reference>
<dbReference type="PROSITE" id="PS50043">
    <property type="entry name" value="HTH_LUXR_2"/>
    <property type="match status" value="1"/>
</dbReference>
<dbReference type="PRINTS" id="PR00038">
    <property type="entry name" value="HTHLUXR"/>
</dbReference>
<protein>
    <recommendedName>
        <fullName evidence="5">HTH luxR-type domain-containing protein</fullName>
    </recommendedName>
</protein>
<feature type="domain" description="HTH luxR-type" evidence="5">
    <location>
        <begin position="1"/>
        <end position="65"/>
    </location>
</feature>
<keyword evidence="7" id="KW-1185">Reference proteome</keyword>
<keyword evidence="3" id="KW-0804">Transcription</keyword>
<dbReference type="SUPFAM" id="SSF46894">
    <property type="entry name" value="C-terminal effector domain of the bipartite response regulators"/>
    <property type="match status" value="1"/>
</dbReference>
<keyword evidence="1" id="KW-0805">Transcription regulation</keyword>